<dbReference type="RefSeq" id="WP_180549395.1">
    <property type="nucleotide sequence ID" value="NZ_JACCKX010000001.1"/>
</dbReference>
<dbReference type="PROSITE" id="PS51257">
    <property type="entry name" value="PROKAR_LIPOPROTEIN"/>
    <property type="match status" value="1"/>
</dbReference>
<keyword evidence="2" id="KW-0378">Hydrolase</keyword>
<comment type="caution">
    <text evidence="2">The sequence shown here is derived from an EMBL/GenBank/DDBJ whole genome shotgun (WGS) entry which is preliminary data.</text>
</comment>
<gene>
    <name evidence="2" type="ORF">H0I39_01995</name>
</gene>
<evidence type="ECO:0000313" key="3">
    <source>
        <dbReference type="Proteomes" id="UP000589716"/>
    </source>
</evidence>
<dbReference type="GO" id="GO:0006508">
    <property type="term" value="P:proteolysis"/>
    <property type="evidence" value="ECO:0007669"/>
    <property type="project" value="UniProtKB-KW"/>
</dbReference>
<name>A0A853IV96_9BURK</name>
<accession>A0A853IV96</accession>
<evidence type="ECO:0000256" key="1">
    <source>
        <dbReference type="SAM" id="MobiDB-lite"/>
    </source>
</evidence>
<dbReference type="Pfam" id="PF10123">
    <property type="entry name" value="Mu-like_Pro"/>
    <property type="match status" value="1"/>
</dbReference>
<organism evidence="2 3">
    <name type="scientific">Ottowia beijingensis</name>
    <dbReference type="NCBI Taxonomy" id="1207057"/>
    <lineage>
        <taxon>Bacteria</taxon>
        <taxon>Pseudomonadati</taxon>
        <taxon>Pseudomonadota</taxon>
        <taxon>Betaproteobacteria</taxon>
        <taxon>Burkholderiales</taxon>
        <taxon>Comamonadaceae</taxon>
        <taxon>Ottowia</taxon>
    </lineage>
</organism>
<evidence type="ECO:0000313" key="2">
    <source>
        <dbReference type="EMBL" id="NZA00860.1"/>
    </source>
</evidence>
<dbReference type="PIRSF" id="PIRSF016624">
    <property type="entry name" value="Mu_prophg_I"/>
    <property type="match status" value="1"/>
</dbReference>
<keyword evidence="2" id="KW-0645">Protease</keyword>
<reference evidence="2 3" key="1">
    <citation type="submission" date="2020-07" db="EMBL/GenBank/DDBJ databases">
        <authorList>
            <person name="Maaloum M."/>
        </authorList>
    </citation>
    <scope>NUCLEOTIDE SEQUENCE [LARGE SCALE GENOMIC DNA]</scope>
    <source>
        <strain evidence="2 3">GCS-AN-3</strain>
    </source>
</reference>
<sequence length="390" mass="40182">MASKAPITRKSRPAAGAVAVAACLFDAAGLQEAGAAPAGRVLMQITPAGDFGPSDGRALDVPAWRVDAAIAARVIAAHNPAQPLVIDYEHQTLHAESNGRPAPAAGWIHALRWIDGRGLFAEAELTPRARQQVQDGEYRYFSPVIQYDPASGALQRVLMGALTNNPAIHGMQAIDLTAAATARFNPTHPQETDVTLLQKLLAALGLPADTTEEAALAACAARRAQADAALTGLKLQADANADAIVAACNATAAVIATPATPDPAKFVPIEALQEMQASMATLSAKVQVREVDDLVAPALADGRLLPAQEVWARDLGKANIAALKQYLASAQPIAALAGTQTAGQAPAGLDQHGLSADERAVAAACGLTPSSSPPAAPRPDATPLHQEQHP</sequence>
<dbReference type="InterPro" id="IPR012106">
    <property type="entry name" value="Phage_Mu_Gp1"/>
</dbReference>
<dbReference type="AlphaFoldDB" id="A0A853IV96"/>
<protein>
    <submittedName>
        <fullName evidence="2">Phage protease</fullName>
    </submittedName>
</protein>
<dbReference type="Proteomes" id="UP000589716">
    <property type="component" value="Unassembled WGS sequence"/>
</dbReference>
<keyword evidence="3" id="KW-1185">Reference proteome</keyword>
<feature type="region of interest" description="Disordered" evidence="1">
    <location>
        <begin position="360"/>
        <end position="390"/>
    </location>
</feature>
<proteinExistence type="predicted"/>
<dbReference type="GO" id="GO:0008233">
    <property type="term" value="F:peptidase activity"/>
    <property type="evidence" value="ECO:0007669"/>
    <property type="project" value="UniProtKB-KW"/>
</dbReference>
<dbReference type="EMBL" id="JACCKX010000001">
    <property type="protein sequence ID" value="NZA00860.1"/>
    <property type="molecule type" value="Genomic_DNA"/>
</dbReference>